<dbReference type="OrthoDB" id="311069at2759"/>
<organism evidence="1 2">
    <name type="scientific">Stentor coeruleus</name>
    <dbReference type="NCBI Taxonomy" id="5963"/>
    <lineage>
        <taxon>Eukaryota</taxon>
        <taxon>Sar</taxon>
        <taxon>Alveolata</taxon>
        <taxon>Ciliophora</taxon>
        <taxon>Postciliodesmatophora</taxon>
        <taxon>Heterotrichea</taxon>
        <taxon>Heterotrichida</taxon>
        <taxon>Stentoridae</taxon>
        <taxon>Stentor</taxon>
    </lineage>
</organism>
<keyword evidence="2" id="KW-1185">Reference proteome</keyword>
<accession>A0A1R2BMH6</accession>
<gene>
    <name evidence="1" type="ORF">SteCoe_22231</name>
</gene>
<name>A0A1R2BMH6_9CILI</name>
<dbReference type="AlphaFoldDB" id="A0A1R2BMH6"/>
<dbReference type="Proteomes" id="UP000187209">
    <property type="component" value="Unassembled WGS sequence"/>
</dbReference>
<protein>
    <submittedName>
        <fullName evidence="1">Uncharacterized protein</fullName>
    </submittedName>
</protein>
<evidence type="ECO:0000313" key="1">
    <source>
        <dbReference type="EMBL" id="OMJ78033.1"/>
    </source>
</evidence>
<proteinExistence type="predicted"/>
<sequence>MNGNFIPRMASVSHVGRHIKSTKIRYNWEFELENKKFQLDLYISRLSGKRKISINGTVYAYVDKIRNTLANYILSIGGHKVEVTERRENFFELIVDGCVFECLLENMKYFPKQQKDSKEIPVKVEMIADEEKFQDILIQEEEMKIRGPELNNSHKTDLFTAEINSISDKAQESDKKKSSGVYVMRNPYQNVNSFESQYSNISWGQGKFK</sequence>
<evidence type="ECO:0000313" key="2">
    <source>
        <dbReference type="Proteomes" id="UP000187209"/>
    </source>
</evidence>
<reference evidence="1 2" key="1">
    <citation type="submission" date="2016-11" db="EMBL/GenBank/DDBJ databases">
        <title>The macronuclear genome of Stentor coeruleus: a giant cell with tiny introns.</title>
        <authorList>
            <person name="Slabodnick M."/>
            <person name="Ruby J.G."/>
            <person name="Reiff S.B."/>
            <person name="Swart E.C."/>
            <person name="Gosai S."/>
            <person name="Prabakaran S."/>
            <person name="Witkowska E."/>
            <person name="Larue G.E."/>
            <person name="Fisher S."/>
            <person name="Freeman R.M."/>
            <person name="Gunawardena J."/>
            <person name="Chu W."/>
            <person name="Stover N.A."/>
            <person name="Gregory B.D."/>
            <person name="Nowacki M."/>
            <person name="Derisi J."/>
            <person name="Roy S.W."/>
            <person name="Marshall W.F."/>
            <person name="Sood P."/>
        </authorList>
    </citation>
    <scope>NUCLEOTIDE SEQUENCE [LARGE SCALE GENOMIC DNA]</scope>
    <source>
        <strain evidence="1">WM001</strain>
    </source>
</reference>
<dbReference type="EMBL" id="MPUH01000542">
    <property type="protein sequence ID" value="OMJ78033.1"/>
    <property type="molecule type" value="Genomic_DNA"/>
</dbReference>
<comment type="caution">
    <text evidence="1">The sequence shown here is derived from an EMBL/GenBank/DDBJ whole genome shotgun (WGS) entry which is preliminary data.</text>
</comment>